<feature type="binding site" evidence="10">
    <location>
        <position position="810"/>
    </location>
    <ligand>
        <name>substrate</name>
    </ligand>
</feature>
<dbReference type="NCBIfam" id="NF045497">
    <property type="entry name" value="IsobCoAmut_IcmF"/>
    <property type="match status" value="1"/>
</dbReference>
<feature type="binding site" evidence="10">
    <location>
        <position position="298"/>
    </location>
    <ligand>
        <name>Mg(2+)</name>
        <dbReference type="ChEBI" id="CHEBI:18420"/>
        <label>1</label>
        <note>catalytic</note>
    </ligand>
</feature>
<keyword evidence="10" id="KW-0511">Multifunctional enzyme</keyword>
<evidence type="ECO:0000256" key="6">
    <source>
        <dbReference type="ARBA" id="ARBA00023134"/>
    </source>
</evidence>
<feature type="binding site" evidence="10">
    <location>
        <begin position="208"/>
        <end position="213"/>
    </location>
    <ligand>
        <name>GTP</name>
        <dbReference type="ChEBI" id="CHEBI:37565"/>
    </ligand>
</feature>
<evidence type="ECO:0000256" key="3">
    <source>
        <dbReference type="ARBA" id="ARBA00022628"/>
    </source>
</evidence>
<dbReference type="EC" id="5.4.99.13" evidence="10"/>
<comment type="domain">
    <text evidence="10">Is composed of four functional domains: the N-terminal 5'-deoxyadenosylcobalamin binding region that is homologous to the small subunit of ICM (IcmB), a middle P-loop GTPase domain (MeaI) that likely acts as a chaperone for ICM, a structured linker region involved in dimer formation, and a C-terminal part that is homologous to the large substrate-binding subunit of ICM (IcmA).</text>
</comment>
<evidence type="ECO:0000256" key="1">
    <source>
        <dbReference type="ARBA" id="ARBA00001922"/>
    </source>
</evidence>
<comment type="similarity">
    <text evidence="10">Belongs to the IcmF family.</text>
</comment>
<dbReference type="InterPro" id="IPR016176">
    <property type="entry name" value="Cbl-dep_enz_cat"/>
</dbReference>
<dbReference type="InterPro" id="IPR006158">
    <property type="entry name" value="Cobalamin-bd"/>
</dbReference>
<evidence type="ECO:0000313" key="12">
    <source>
        <dbReference type="EMBL" id="SCG71937.1"/>
    </source>
</evidence>
<keyword evidence="4 10" id="KW-0547">Nucleotide-binding</keyword>
<evidence type="ECO:0000256" key="5">
    <source>
        <dbReference type="ARBA" id="ARBA00022801"/>
    </source>
</evidence>
<dbReference type="Proteomes" id="UP000198221">
    <property type="component" value="Chromosome I"/>
</dbReference>
<dbReference type="InterPro" id="IPR033669">
    <property type="entry name" value="IcmF"/>
</dbReference>
<gene>
    <name evidence="10" type="primary">icmF</name>
    <name evidence="12" type="ORF">GA0070613_4997</name>
</gene>
<feature type="binding site" evidence="10">
    <location>
        <position position="253"/>
    </location>
    <ligand>
        <name>GTP</name>
        <dbReference type="ChEBI" id="CHEBI:37565"/>
    </ligand>
</feature>
<comment type="function">
    <text evidence="10">Catalyzes the reversible interconversion of isobutyryl-CoA and n-butyryl-CoA, using radical chemistry. Also exhibits GTPase activity, associated with its G-protein domain (MeaI) that functions as a chaperone that assists cofactor delivery and proper holo-enzyme assembly.</text>
</comment>
<feature type="binding site" evidence="10">
    <location>
        <position position="611"/>
    </location>
    <ligand>
        <name>substrate</name>
    </ligand>
</feature>
<dbReference type="Gene3D" id="3.40.50.300">
    <property type="entry name" value="P-loop containing nucleotide triphosphate hydrolases"/>
    <property type="match status" value="1"/>
</dbReference>
<evidence type="ECO:0000256" key="9">
    <source>
        <dbReference type="ARBA" id="ARBA00023285"/>
    </source>
</evidence>
<evidence type="ECO:0000259" key="11">
    <source>
        <dbReference type="PROSITE" id="PS51332"/>
    </source>
</evidence>
<feature type="binding site" description="axial binding residue" evidence="10">
    <location>
        <position position="31"/>
    </location>
    <ligand>
        <name>adenosylcob(III)alamin</name>
        <dbReference type="ChEBI" id="CHEBI:18408"/>
    </ligand>
    <ligandPart>
        <name>Co</name>
        <dbReference type="ChEBI" id="CHEBI:27638"/>
    </ligandPart>
</feature>
<dbReference type="OrthoDB" id="9762378at2"/>
<keyword evidence="10" id="KW-0479">Metal-binding</keyword>
<feature type="binding site" evidence="10">
    <location>
        <position position="761"/>
    </location>
    <ligand>
        <name>substrate</name>
    </ligand>
</feature>
<dbReference type="GO" id="GO:0003924">
    <property type="term" value="F:GTPase activity"/>
    <property type="evidence" value="ECO:0007669"/>
    <property type="project" value="UniProtKB-UniRule"/>
</dbReference>
<dbReference type="GO" id="GO:0047727">
    <property type="term" value="F:isobutyryl-CoA mutase activity"/>
    <property type="evidence" value="ECO:0007669"/>
    <property type="project" value="UniProtKB-UniRule"/>
</dbReference>
<evidence type="ECO:0000256" key="4">
    <source>
        <dbReference type="ARBA" id="ARBA00022741"/>
    </source>
</evidence>
<evidence type="ECO:0000256" key="2">
    <source>
        <dbReference type="ARBA" id="ARBA00011870"/>
    </source>
</evidence>
<comment type="cofactor">
    <cofactor evidence="1 10">
        <name>adenosylcob(III)alamin</name>
        <dbReference type="ChEBI" id="CHEBI:18408"/>
    </cofactor>
</comment>
<feature type="binding site" evidence="10">
    <location>
        <position position="212"/>
    </location>
    <ligand>
        <name>Mg(2+)</name>
        <dbReference type="ChEBI" id="CHEBI:18420"/>
        <label>1</label>
        <note>catalytic</note>
    </ligand>
</feature>
<feature type="binding site" evidence="10">
    <location>
        <position position="1081"/>
    </location>
    <ligand>
        <name>GTP</name>
        <dbReference type="ChEBI" id="CHEBI:37565"/>
    </ligand>
</feature>
<feature type="binding site" evidence="10">
    <location>
        <position position="250"/>
    </location>
    <ligand>
        <name>Mg(2+)</name>
        <dbReference type="ChEBI" id="CHEBI:18420"/>
        <label>2</label>
    </ligand>
</feature>
<dbReference type="GO" id="GO:0006637">
    <property type="term" value="P:acyl-CoA metabolic process"/>
    <property type="evidence" value="ECO:0007669"/>
    <property type="project" value="UniProtKB-UniRule"/>
</dbReference>
<dbReference type="GO" id="GO:0005525">
    <property type="term" value="F:GTP binding"/>
    <property type="evidence" value="ECO:0007669"/>
    <property type="project" value="UniProtKB-UniRule"/>
</dbReference>
<comment type="subunit">
    <text evidence="2">Heterodimer of an alpha and a beta chain.</text>
</comment>
<dbReference type="Pfam" id="PF02310">
    <property type="entry name" value="B12-binding"/>
    <property type="match status" value="1"/>
</dbReference>
<comment type="subunit">
    <text evidence="10">Homodimer.</text>
</comment>
<feature type="binding site" evidence="10">
    <location>
        <position position="238"/>
    </location>
    <ligand>
        <name>Mg(2+)</name>
        <dbReference type="ChEBI" id="CHEBI:18420"/>
        <label>2</label>
    </ligand>
</feature>
<feature type="binding site" evidence="10">
    <location>
        <begin position="345"/>
        <end position="348"/>
    </location>
    <ligand>
        <name>GTP</name>
        <dbReference type="ChEBI" id="CHEBI:37565"/>
    </ligand>
</feature>
<feature type="binding site" evidence="10">
    <location>
        <position position="717"/>
    </location>
    <ligand>
        <name>substrate</name>
    </ligand>
</feature>
<dbReference type="SUPFAM" id="SSF52540">
    <property type="entry name" value="P-loop containing nucleoside triphosphate hydrolases"/>
    <property type="match status" value="1"/>
</dbReference>
<dbReference type="CDD" id="cd02071">
    <property type="entry name" value="MM_CoA_mut_B12_BD"/>
    <property type="match status" value="1"/>
</dbReference>
<keyword evidence="7 10" id="KW-0143">Chaperone</keyword>
<dbReference type="AlphaFoldDB" id="A0A1C5JN28"/>
<comment type="catalytic activity">
    <reaction evidence="10">
        <text>GTP + H2O = GDP + phosphate + H(+)</text>
        <dbReference type="Rhea" id="RHEA:19669"/>
        <dbReference type="ChEBI" id="CHEBI:15377"/>
        <dbReference type="ChEBI" id="CHEBI:15378"/>
        <dbReference type="ChEBI" id="CHEBI:37565"/>
        <dbReference type="ChEBI" id="CHEBI:43474"/>
        <dbReference type="ChEBI" id="CHEBI:58189"/>
    </reaction>
</comment>
<dbReference type="InterPro" id="IPR053439">
    <property type="entry name" value="IcmF/GTPase_domain"/>
</dbReference>
<dbReference type="Pfam" id="PF03308">
    <property type="entry name" value="MeaB"/>
    <property type="match status" value="1"/>
</dbReference>
<dbReference type="Gene3D" id="3.20.20.240">
    <property type="entry name" value="Methylmalonyl-CoA mutase"/>
    <property type="match status" value="1"/>
</dbReference>
<feature type="binding site" evidence="10">
    <location>
        <position position="845"/>
    </location>
    <ligand>
        <name>substrate</name>
    </ligand>
</feature>
<dbReference type="InterPro" id="IPR027417">
    <property type="entry name" value="P-loop_NTPase"/>
</dbReference>
<dbReference type="Gene3D" id="3.40.50.280">
    <property type="entry name" value="Cobalamin-binding domain"/>
    <property type="match status" value="1"/>
</dbReference>
<dbReference type="EMBL" id="LT607754">
    <property type="protein sequence ID" value="SCG71937.1"/>
    <property type="molecule type" value="Genomic_DNA"/>
</dbReference>
<dbReference type="SUPFAM" id="SSF51703">
    <property type="entry name" value="Cobalamin (vitamin B12)-dependent enzymes"/>
    <property type="match status" value="1"/>
</dbReference>
<keyword evidence="6 10" id="KW-0342">GTP-binding</keyword>
<keyword evidence="5 10" id="KW-0378">Hydrolase</keyword>
<comment type="cofactor">
    <cofactor evidence="10">
        <name>Mg(2+)</name>
        <dbReference type="ChEBI" id="CHEBI:18420"/>
    </cofactor>
</comment>
<protein>
    <recommendedName>
        <fullName evidence="10">Fused isobutyryl-CoA mutase</fullName>
    </recommendedName>
    <domain>
        <recommendedName>
            <fullName evidence="10">Isobutyryl-CoA mutase</fullName>
            <shortName evidence="10">ICM</shortName>
            <ecNumber evidence="10">5.4.99.13</ecNumber>
        </recommendedName>
    </domain>
    <domain>
        <recommendedName>
            <fullName evidence="10">P-loop GTPase</fullName>
            <ecNumber evidence="10">3.6.5.-</ecNumber>
        </recommendedName>
        <alternativeName>
            <fullName evidence="10">G-protein chaperone</fullName>
        </alternativeName>
    </domain>
</protein>
<reference evidence="13" key="1">
    <citation type="submission" date="2016-06" db="EMBL/GenBank/DDBJ databases">
        <authorList>
            <person name="Varghese N."/>
            <person name="Submissions Spin"/>
        </authorList>
    </citation>
    <scope>NUCLEOTIDE SEQUENCE [LARGE SCALE GENOMIC DNA]</scope>
    <source>
        <strain evidence="13">DSM 43819</strain>
    </source>
</reference>
<feature type="binding site" evidence="10">
    <location>
        <position position="237"/>
    </location>
    <ligand>
        <name>Mg(2+)</name>
        <dbReference type="ChEBI" id="CHEBI:18420"/>
        <label>2</label>
    </ligand>
</feature>
<proteinExistence type="inferred from homology"/>
<dbReference type="InterPro" id="IPR036724">
    <property type="entry name" value="Cobalamin-bd_sf"/>
</dbReference>
<feature type="binding site" evidence="10">
    <location>
        <position position="298"/>
    </location>
    <ligand>
        <name>Mg(2+)</name>
        <dbReference type="ChEBI" id="CHEBI:18420"/>
        <label>2</label>
    </ligand>
</feature>
<dbReference type="GO" id="GO:0031419">
    <property type="term" value="F:cobalamin binding"/>
    <property type="evidence" value="ECO:0007669"/>
    <property type="project" value="UniProtKB-UniRule"/>
</dbReference>
<dbReference type="Pfam" id="PF01642">
    <property type="entry name" value="MM_CoA_mutase"/>
    <property type="match status" value="2"/>
</dbReference>
<feature type="domain" description="B12-binding" evidence="11">
    <location>
        <begin position="18"/>
        <end position="155"/>
    </location>
</feature>
<feature type="binding site" evidence="10">
    <location>
        <position position="299"/>
    </location>
    <ligand>
        <name>Mg(2+)</name>
        <dbReference type="ChEBI" id="CHEBI:18420"/>
        <label>2</label>
    </ligand>
</feature>
<name>A0A1C5JN28_9ACTN</name>
<dbReference type="PROSITE" id="PS51332">
    <property type="entry name" value="B12_BINDING"/>
    <property type="match status" value="1"/>
</dbReference>
<comment type="catalytic activity">
    <reaction evidence="10">
        <text>2-methylpropanoyl-CoA = butanoyl-CoA</text>
        <dbReference type="Rhea" id="RHEA:13141"/>
        <dbReference type="ChEBI" id="CHEBI:57338"/>
        <dbReference type="ChEBI" id="CHEBI:57371"/>
        <dbReference type="EC" id="5.4.99.13"/>
    </reaction>
</comment>
<dbReference type="InterPro" id="IPR006099">
    <property type="entry name" value="MeMalonylCoA_mutase_a/b_cat"/>
</dbReference>
<keyword evidence="8 10" id="KW-0413">Isomerase</keyword>
<keyword evidence="3 10" id="KW-0846">Cobalamin</keyword>
<feature type="binding site" evidence="10">
    <location>
        <position position="576"/>
    </location>
    <ligand>
        <name>substrate</name>
    </ligand>
</feature>
<evidence type="ECO:0000256" key="7">
    <source>
        <dbReference type="ARBA" id="ARBA00023186"/>
    </source>
</evidence>
<dbReference type="EC" id="3.6.5.-" evidence="10"/>
<accession>A0A1C5JN28</accession>
<dbReference type="PANTHER" id="PTHR43087:SF1">
    <property type="entry name" value="LAO_AO TRANSPORT SYSTEM ATPASE"/>
    <property type="match status" value="1"/>
</dbReference>
<comment type="caution">
    <text evidence="10">Lacks conserved residue(s) required for the propagation of feature annotation.</text>
</comment>
<dbReference type="GO" id="GO:0000287">
    <property type="term" value="F:magnesium ion binding"/>
    <property type="evidence" value="ECO:0007669"/>
    <property type="project" value="UniProtKB-UniRule"/>
</dbReference>
<evidence type="ECO:0000313" key="13">
    <source>
        <dbReference type="Proteomes" id="UP000198221"/>
    </source>
</evidence>
<sequence>MSQPNSSAQSPLHVPVHPVRFVTAASLFDGHDAAITIMRRLLQSQGAEVVHLGHDRSVEEVVTAAVQEDVQGVAVSSYQGGHVEYFSYLVERLAERGAGHVRVFGGGGGTIVPEEIALLAERGVRIFSPQDGQRLGLPGMINELVRDCDVDLSAQGPVVDAVLTGNDAALARAITVLEAGADAALADAIRAAAGSRTAPVLGITGTGGSGKSSLTDELVRRLCRDSEDKVRVAVLAVDPTRRRGGALLGDRIRMNSIAPGTAFFRSLATRTPGAQVPEHLDDIVSACNAAGYDLVIIETPGIGQGDAAIVPYADVSLYVMTPEYGAPSQLEKIDMLDLADVVAINKFERRGAEDALRDVARQMVRNREQFGTPWQEMPVFGTSAARFDDDGVTALYHYLKQLLGQHGLSTFPGVLPAASGRTSTGLRSVLPAGRERYLAEIAQTVRRYHATTAEQVELVRRRQYLAAARDLLTGEDEQAAASVAALLERVEHRLHGDVRQLLEQWPTVRARYDGDEQVYTVRGKEIRTALTRTTLSGTTLPRVALPREGDDGELLRFLRTENLPGYFPFTAGVFPFKRTEEAPARMFAGEGDAFRTNRRFHLLSAGQPATRLSTAFDSVTLYGRNPHQRPDIYGKIGTSGVSIATFDDMRELYAGFDLCSPTTSVSMTINGPAPAILAMFLTATVDQQLDRFREAEGREPTAAEAAEVRARTLSTVRGTVQADILKEDQGQNTCIFSTEFALRCMADMQEWFIAHQVRNFYSVSISGYHIAEAGANPISQLAFTLANGFTYVEAYLARGMAIDDFAPNLSFFFSNGMDAEYTVIGRVARRIWAIAMRDRYGAGERAQKLKYHVQTSGRSLHAQEMDFNDIRTTLQALCAIYDNANSLHTNAYDEAVTTPTAQSVRRALAIQMIIDAEWGLAHSENVLQGSYIVDQLTDLVEEAVLAEFDCLADRGGVLGAMETGYQRGRIQDESMLYEHRKHDGSLPIIGVNTFLGENSDKPPQAIELARGTDEEKQSQLERLADFHVRHAAEAPAALERLKTAATSGGNIFEALMDAVQYCSLGQISDAFFEVGGQYRRNA</sequence>
<keyword evidence="9 10" id="KW-0170">Cobalt</keyword>
<dbReference type="InterPro" id="IPR052040">
    <property type="entry name" value="GTPase/Isobutyryl-CoA_mutase"/>
</dbReference>
<dbReference type="PANTHER" id="PTHR43087">
    <property type="entry name" value="LYSINE/ARGININE/ORNITHINE TRANSPORT SYSTEM KINASE"/>
    <property type="match status" value="1"/>
</dbReference>
<evidence type="ECO:0000256" key="10">
    <source>
        <dbReference type="HAMAP-Rule" id="MF_02050"/>
    </source>
</evidence>
<feature type="binding site" evidence="10">
    <location>
        <position position="850"/>
    </location>
    <ligand>
        <name>substrate</name>
    </ligand>
</feature>
<dbReference type="HAMAP" id="MF_02050">
    <property type="entry name" value="IcmF"/>
    <property type="match status" value="1"/>
</dbReference>
<feature type="binding site" evidence="10">
    <location>
        <position position="250"/>
    </location>
    <ligand>
        <name>Mg(2+)</name>
        <dbReference type="ChEBI" id="CHEBI:18420"/>
        <label>1</label>
        <note>catalytic</note>
    </ligand>
</feature>
<evidence type="ECO:0000256" key="8">
    <source>
        <dbReference type="ARBA" id="ARBA00023235"/>
    </source>
</evidence>
<organism evidence="12 13">
    <name type="scientific">Micromonospora inositola</name>
    <dbReference type="NCBI Taxonomy" id="47865"/>
    <lineage>
        <taxon>Bacteria</taxon>
        <taxon>Bacillati</taxon>
        <taxon>Actinomycetota</taxon>
        <taxon>Actinomycetes</taxon>
        <taxon>Micromonosporales</taxon>
        <taxon>Micromonosporaceae</taxon>
        <taxon>Micromonospora</taxon>
    </lineage>
</organism>
<keyword evidence="13" id="KW-1185">Reference proteome</keyword>
<dbReference type="SUPFAM" id="SSF52242">
    <property type="entry name" value="Cobalamin (vitamin B12)-binding domain"/>
    <property type="match status" value="1"/>
</dbReference>
<dbReference type="GO" id="GO:0034784">
    <property type="term" value="F:pivalyl-CoA mutase activity"/>
    <property type="evidence" value="ECO:0007669"/>
    <property type="project" value="InterPro"/>
</dbReference>
<keyword evidence="10" id="KW-0460">Magnesium</keyword>
<feature type="binding site" evidence="10">
    <location>
        <position position="962"/>
    </location>
    <ligand>
        <name>GTP</name>
        <dbReference type="ChEBI" id="CHEBI:37565"/>
    </ligand>
</feature>